<sequence>MYCSANQCRKSVYTGQRKQWNQNTHYIDASQIYRSNKSTSDSLRSFTGGKLKTGQDPRIPYLLPKDTNNVANCILSQSIFNVKCFLAGDVRVNEQPALASLHTIFMKEHNRIATGLGALNNGWSDQILFDEDRKIVGAILQHITYKEYLSEILRSAIMNSNDLNPHASGYFNDYETSMNPSIRNEFATVAFRFGNSMVHDSLKYGGTCIWFKDVFSNYIIRYEWRY</sequence>
<dbReference type="PRINTS" id="PR00457">
    <property type="entry name" value="ANPEROXIDASE"/>
</dbReference>
<name>A0AAE0T8F8_9BIVA</name>
<keyword evidence="3" id="KW-0325">Glycoprotein</keyword>
<protein>
    <recommendedName>
        <fullName evidence="6">Peroxidase</fullName>
    </recommendedName>
</protein>
<organism evidence="4 5">
    <name type="scientific">Potamilus streckersoni</name>
    <dbReference type="NCBI Taxonomy" id="2493646"/>
    <lineage>
        <taxon>Eukaryota</taxon>
        <taxon>Metazoa</taxon>
        <taxon>Spiralia</taxon>
        <taxon>Lophotrochozoa</taxon>
        <taxon>Mollusca</taxon>
        <taxon>Bivalvia</taxon>
        <taxon>Autobranchia</taxon>
        <taxon>Heteroconchia</taxon>
        <taxon>Palaeoheterodonta</taxon>
        <taxon>Unionida</taxon>
        <taxon>Unionoidea</taxon>
        <taxon>Unionidae</taxon>
        <taxon>Ambleminae</taxon>
        <taxon>Lampsilini</taxon>
        <taxon>Potamilus</taxon>
    </lineage>
</organism>
<proteinExistence type="predicted"/>
<evidence type="ECO:0008006" key="6">
    <source>
        <dbReference type="Google" id="ProtNLM"/>
    </source>
</evidence>
<dbReference type="InterPro" id="IPR010255">
    <property type="entry name" value="Haem_peroxidase_sf"/>
</dbReference>
<dbReference type="Gene3D" id="1.10.640.10">
    <property type="entry name" value="Haem peroxidase domain superfamily, animal type"/>
    <property type="match status" value="1"/>
</dbReference>
<dbReference type="GO" id="GO:0005576">
    <property type="term" value="C:extracellular region"/>
    <property type="evidence" value="ECO:0007669"/>
    <property type="project" value="UniProtKB-SubCell"/>
</dbReference>
<dbReference type="GO" id="GO:0006979">
    <property type="term" value="P:response to oxidative stress"/>
    <property type="evidence" value="ECO:0007669"/>
    <property type="project" value="InterPro"/>
</dbReference>
<dbReference type="PROSITE" id="PS50292">
    <property type="entry name" value="PEROXIDASE_3"/>
    <property type="match status" value="1"/>
</dbReference>
<gene>
    <name evidence="4" type="ORF">CHS0354_038659</name>
</gene>
<dbReference type="SUPFAM" id="SSF48113">
    <property type="entry name" value="Heme-dependent peroxidases"/>
    <property type="match status" value="1"/>
</dbReference>
<accession>A0AAE0T8F8</accession>
<dbReference type="GO" id="GO:0004601">
    <property type="term" value="F:peroxidase activity"/>
    <property type="evidence" value="ECO:0007669"/>
    <property type="project" value="InterPro"/>
</dbReference>
<evidence type="ECO:0000313" key="5">
    <source>
        <dbReference type="Proteomes" id="UP001195483"/>
    </source>
</evidence>
<dbReference type="AlphaFoldDB" id="A0AAE0T8F8"/>
<dbReference type="EMBL" id="JAEAOA010002243">
    <property type="protein sequence ID" value="KAK3605224.1"/>
    <property type="molecule type" value="Genomic_DNA"/>
</dbReference>
<evidence type="ECO:0000313" key="4">
    <source>
        <dbReference type="EMBL" id="KAK3605224.1"/>
    </source>
</evidence>
<reference evidence="4" key="3">
    <citation type="submission" date="2023-05" db="EMBL/GenBank/DDBJ databases">
        <authorList>
            <person name="Smith C.H."/>
        </authorList>
    </citation>
    <scope>NUCLEOTIDE SEQUENCE</scope>
    <source>
        <strain evidence="4">CHS0354</strain>
        <tissue evidence="4">Mantle</tissue>
    </source>
</reference>
<dbReference type="PANTHER" id="PTHR11475:SF4">
    <property type="entry name" value="CHORION PEROXIDASE"/>
    <property type="match status" value="1"/>
</dbReference>
<reference evidence="4" key="2">
    <citation type="journal article" date="2021" name="Genome Biol. Evol.">
        <title>Developing a high-quality reference genome for a parasitic bivalve with doubly uniparental inheritance (Bivalvia: Unionida).</title>
        <authorList>
            <person name="Smith C.H."/>
        </authorList>
    </citation>
    <scope>NUCLEOTIDE SEQUENCE</scope>
    <source>
        <strain evidence="4">CHS0354</strain>
        <tissue evidence="4">Mantle</tissue>
    </source>
</reference>
<comment type="subcellular location">
    <subcellularLocation>
        <location evidence="1">Secreted</location>
    </subcellularLocation>
</comment>
<evidence type="ECO:0000256" key="1">
    <source>
        <dbReference type="ARBA" id="ARBA00004613"/>
    </source>
</evidence>
<dbReference type="Proteomes" id="UP001195483">
    <property type="component" value="Unassembled WGS sequence"/>
</dbReference>
<dbReference type="InterPro" id="IPR037120">
    <property type="entry name" value="Haem_peroxidase_sf_animal"/>
</dbReference>
<dbReference type="Pfam" id="PF03098">
    <property type="entry name" value="An_peroxidase"/>
    <property type="match status" value="1"/>
</dbReference>
<comment type="caution">
    <text evidence="4">The sequence shown here is derived from an EMBL/GenBank/DDBJ whole genome shotgun (WGS) entry which is preliminary data.</text>
</comment>
<keyword evidence="2" id="KW-0964">Secreted</keyword>
<reference evidence="4" key="1">
    <citation type="journal article" date="2021" name="Genome Biol. Evol.">
        <title>A High-Quality Reference Genome for a Parasitic Bivalve with Doubly Uniparental Inheritance (Bivalvia: Unionida).</title>
        <authorList>
            <person name="Smith C.H."/>
        </authorList>
    </citation>
    <scope>NUCLEOTIDE SEQUENCE</scope>
    <source>
        <strain evidence="4">CHS0354</strain>
    </source>
</reference>
<dbReference type="GO" id="GO:0020037">
    <property type="term" value="F:heme binding"/>
    <property type="evidence" value="ECO:0007669"/>
    <property type="project" value="InterPro"/>
</dbReference>
<dbReference type="InterPro" id="IPR019791">
    <property type="entry name" value="Haem_peroxidase_animal"/>
</dbReference>
<dbReference type="PANTHER" id="PTHR11475">
    <property type="entry name" value="OXIDASE/PEROXIDASE"/>
    <property type="match status" value="1"/>
</dbReference>
<evidence type="ECO:0000256" key="3">
    <source>
        <dbReference type="ARBA" id="ARBA00023180"/>
    </source>
</evidence>
<keyword evidence="5" id="KW-1185">Reference proteome</keyword>
<evidence type="ECO:0000256" key="2">
    <source>
        <dbReference type="ARBA" id="ARBA00022525"/>
    </source>
</evidence>